<protein>
    <submittedName>
        <fullName evidence="9">Probable GTP-binding protein</fullName>
    </submittedName>
</protein>
<feature type="compositionally biased region" description="Acidic residues" evidence="7">
    <location>
        <begin position="595"/>
        <end position="606"/>
    </location>
</feature>
<reference evidence="9 10" key="1">
    <citation type="submission" date="2007-06" db="EMBL/GenBank/DDBJ databases">
        <authorList>
            <person name="Shimkets L."/>
            <person name="Ferriera S."/>
            <person name="Johnson J."/>
            <person name="Kravitz S."/>
            <person name="Beeson K."/>
            <person name="Sutton G."/>
            <person name="Rogers Y.-H."/>
            <person name="Friedman R."/>
            <person name="Frazier M."/>
            <person name="Venter J.C."/>
        </authorList>
    </citation>
    <scope>NUCLEOTIDE SEQUENCE [LARGE SCALE GENOMIC DNA]</scope>
    <source>
        <strain evidence="9 10">SIR-1</strain>
    </source>
</reference>
<dbReference type="EMBL" id="ABCS01000026">
    <property type="protein sequence ID" value="EDM78843.1"/>
    <property type="molecule type" value="Genomic_DNA"/>
</dbReference>
<keyword evidence="5" id="KW-0472">Membrane</keyword>
<accession>A6G5R2</accession>
<organism evidence="9 10">
    <name type="scientific">Plesiocystis pacifica SIR-1</name>
    <dbReference type="NCBI Taxonomy" id="391625"/>
    <lineage>
        <taxon>Bacteria</taxon>
        <taxon>Pseudomonadati</taxon>
        <taxon>Myxococcota</taxon>
        <taxon>Polyangia</taxon>
        <taxon>Nannocystales</taxon>
        <taxon>Nannocystaceae</taxon>
        <taxon>Plesiocystis</taxon>
    </lineage>
</organism>
<dbReference type="Proteomes" id="UP000005801">
    <property type="component" value="Unassembled WGS sequence"/>
</dbReference>
<dbReference type="Gene3D" id="3.40.50.300">
    <property type="entry name" value="P-loop containing nucleotide triphosphate hydrolases"/>
    <property type="match status" value="1"/>
</dbReference>
<gene>
    <name evidence="9" type="ORF">PPSIR1_32632</name>
</gene>
<feature type="compositionally biased region" description="Basic and acidic residues" evidence="7">
    <location>
        <begin position="617"/>
        <end position="630"/>
    </location>
</feature>
<evidence type="ECO:0000256" key="3">
    <source>
        <dbReference type="ARBA" id="ARBA00022801"/>
    </source>
</evidence>
<evidence type="ECO:0000256" key="2">
    <source>
        <dbReference type="ARBA" id="ARBA00022741"/>
    </source>
</evidence>
<evidence type="ECO:0000313" key="9">
    <source>
        <dbReference type="EMBL" id="EDM78843.1"/>
    </source>
</evidence>
<keyword evidence="4" id="KW-0342">GTP-binding</keyword>
<dbReference type="GO" id="GO:0016020">
    <property type="term" value="C:membrane"/>
    <property type="evidence" value="ECO:0007669"/>
    <property type="project" value="UniProtKB-SubCell"/>
</dbReference>
<dbReference type="PANTHER" id="PTHR10465">
    <property type="entry name" value="TRANSMEMBRANE GTPASE FZO1"/>
    <property type="match status" value="1"/>
</dbReference>
<dbReference type="GO" id="GO:0003924">
    <property type="term" value="F:GTPase activity"/>
    <property type="evidence" value="ECO:0007669"/>
    <property type="project" value="InterPro"/>
</dbReference>
<feature type="region of interest" description="Disordered" evidence="7">
    <location>
        <begin position="585"/>
        <end position="639"/>
    </location>
</feature>
<dbReference type="InterPro" id="IPR045063">
    <property type="entry name" value="Dynamin_N"/>
</dbReference>
<dbReference type="eggNOG" id="COG0699">
    <property type="taxonomic scope" value="Bacteria"/>
</dbReference>
<comment type="caution">
    <text evidence="9">The sequence shown here is derived from an EMBL/GenBank/DDBJ whole genome shotgun (WGS) entry which is preliminary data.</text>
</comment>
<keyword evidence="3" id="KW-0378">Hydrolase</keyword>
<feature type="coiled-coil region" evidence="6">
    <location>
        <begin position="553"/>
        <end position="580"/>
    </location>
</feature>
<dbReference type="AlphaFoldDB" id="A6G5R2"/>
<dbReference type="InterPro" id="IPR027094">
    <property type="entry name" value="Mitofusin_fam"/>
</dbReference>
<dbReference type="SUPFAM" id="SSF52540">
    <property type="entry name" value="P-loop containing nucleoside triphosphate hydrolases"/>
    <property type="match status" value="1"/>
</dbReference>
<evidence type="ECO:0000256" key="6">
    <source>
        <dbReference type="SAM" id="Coils"/>
    </source>
</evidence>
<dbReference type="GO" id="GO:0005525">
    <property type="term" value="F:GTP binding"/>
    <property type="evidence" value="ECO:0007669"/>
    <property type="project" value="UniProtKB-KW"/>
</dbReference>
<evidence type="ECO:0000256" key="7">
    <source>
        <dbReference type="SAM" id="MobiDB-lite"/>
    </source>
</evidence>
<dbReference type="PANTHER" id="PTHR10465:SF0">
    <property type="entry name" value="SARCALUMENIN"/>
    <property type="match status" value="1"/>
</dbReference>
<dbReference type="CDD" id="cd09912">
    <property type="entry name" value="DLP_2"/>
    <property type="match status" value="1"/>
</dbReference>
<evidence type="ECO:0000256" key="4">
    <source>
        <dbReference type="ARBA" id="ARBA00023134"/>
    </source>
</evidence>
<comment type="subcellular location">
    <subcellularLocation>
        <location evidence="1">Membrane</location>
    </subcellularLocation>
</comment>
<evidence type="ECO:0000259" key="8">
    <source>
        <dbReference type="Pfam" id="PF00350"/>
    </source>
</evidence>
<dbReference type="STRING" id="391625.PPSIR1_32632"/>
<feature type="coiled-coil region" evidence="6">
    <location>
        <begin position="646"/>
        <end position="673"/>
    </location>
</feature>
<evidence type="ECO:0000256" key="1">
    <source>
        <dbReference type="ARBA" id="ARBA00004370"/>
    </source>
</evidence>
<dbReference type="Pfam" id="PF00350">
    <property type="entry name" value="Dynamin_N"/>
    <property type="match status" value="1"/>
</dbReference>
<evidence type="ECO:0000256" key="5">
    <source>
        <dbReference type="ARBA" id="ARBA00023136"/>
    </source>
</evidence>
<proteinExistence type="predicted"/>
<evidence type="ECO:0000313" key="10">
    <source>
        <dbReference type="Proteomes" id="UP000005801"/>
    </source>
</evidence>
<dbReference type="GO" id="GO:0008053">
    <property type="term" value="P:mitochondrial fusion"/>
    <property type="evidence" value="ECO:0007669"/>
    <property type="project" value="TreeGrafter"/>
</dbReference>
<name>A6G5R2_9BACT</name>
<keyword evidence="10" id="KW-1185">Reference proteome</keyword>
<feature type="domain" description="Dynamin N-terminal" evidence="8">
    <location>
        <begin position="56"/>
        <end position="204"/>
    </location>
</feature>
<keyword evidence="6" id="KW-0175">Coiled coil</keyword>
<keyword evidence="2" id="KW-0547">Nucleotide-binding</keyword>
<dbReference type="InterPro" id="IPR027417">
    <property type="entry name" value="P-loop_NTPase"/>
</dbReference>
<sequence length="690" mass="73727">MTAMPDTPVPRTPKARLEHAAQRLSKVADALGHEQLAQTVVADARRRLDDGRVRAVILGEIKHGKSSLLNALLGEALLPVGVTPTTGAVVAIRSAATAGDGSEPGTYLLEADGGRTPVDAERFATLARGKAEDEAGREPELLVDPERLPSAVELIDTPGFNDIDRFRAALSRSELPRADVLVLVLDATQVLSRSELRLITDAVAAVGGLDESGGAKLLVVINRIDLVPEDERERVIAHSREGLSSVLPGPLDIYCVDSKSALREGGGSADSELEAVRALAAVRARLFGFAREGAAILPARARSAMLRQARLLGYNASFQARALYLERDALSRELAAVESTLAAREHDLDGLRKRIPAAGETIVSASKERIAAFRGELEESALAQIHKADLSTLTQVIPGAIQDAFLEFARQESERLRGELEALTREIFATHGELAHRRLVEAMMPLGFRGPGLYVEPPAVIVEVGTLALGLVGTIIWYLGSTVTGMVMTIASPLTTVILREKTVRDARAQVRDALPGALDAATDQLGAIIDKLVARHGDALDDHLMLADLSLSEQLLTALRTAQERLDRHEAQLRVHAAATDAATEIEPAKAEVEVEVEADADADAEPSKAAPEAAPEPKDASKDSKEGEDTPAEQAAKRLRERVAVVAQAELNGLEAQLDALITELRSIELDREAEDPSGDDEDAPVLH</sequence>